<dbReference type="EMBL" id="LGKP01000012">
    <property type="protein sequence ID" value="KPL90428.1"/>
    <property type="molecule type" value="Genomic_DNA"/>
</dbReference>
<keyword evidence="1" id="KW-0812">Transmembrane</keyword>
<gene>
    <name evidence="2" type="ORF">SE18_07435</name>
</gene>
<proteinExistence type="predicted"/>
<evidence type="ECO:0000256" key="1">
    <source>
        <dbReference type="SAM" id="Phobius"/>
    </source>
</evidence>
<dbReference type="STRING" id="70996.SE18_07435"/>
<feature type="transmembrane region" description="Helical" evidence="1">
    <location>
        <begin position="7"/>
        <end position="29"/>
    </location>
</feature>
<keyword evidence="1" id="KW-0472">Membrane</keyword>
<protein>
    <submittedName>
        <fullName evidence="2">Uncharacterized protein</fullName>
    </submittedName>
</protein>
<reference evidence="2 3" key="1">
    <citation type="submission" date="2015-07" db="EMBL/GenBank/DDBJ databases">
        <title>Whole genome sequence of Herpetosiphon geysericola DSM 7119.</title>
        <authorList>
            <person name="Hemp J."/>
            <person name="Ward L.M."/>
            <person name="Pace L.A."/>
            <person name="Fischer W.W."/>
        </authorList>
    </citation>
    <scope>NUCLEOTIDE SEQUENCE [LARGE SCALE GENOMIC DNA]</scope>
    <source>
        <strain evidence="2 3">DSM 7119</strain>
    </source>
</reference>
<comment type="caution">
    <text evidence="2">The sequence shown here is derived from an EMBL/GenBank/DDBJ whole genome shotgun (WGS) entry which is preliminary data.</text>
</comment>
<dbReference type="Proteomes" id="UP000050277">
    <property type="component" value="Unassembled WGS sequence"/>
</dbReference>
<sequence length="59" mass="6349">MLRPSVCYAAAIIKMFLSGLIVLGLAQFWQSKPVAADSVVVGTGTPASFFQVHKQLVVR</sequence>
<keyword evidence="1" id="KW-1133">Transmembrane helix</keyword>
<accession>A0A0P6Y3E7</accession>
<name>A0A0P6Y3E7_9CHLR</name>
<keyword evidence="3" id="KW-1185">Reference proteome</keyword>
<organism evidence="2 3">
    <name type="scientific">Herpetosiphon geysericola</name>
    <dbReference type="NCBI Taxonomy" id="70996"/>
    <lineage>
        <taxon>Bacteria</taxon>
        <taxon>Bacillati</taxon>
        <taxon>Chloroflexota</taxon>
        <taxon>Chloroflexia</taxon>
        <taxon>Herpetosiphonales</taxon>
        <taxon>Herpetosiphonaceae</taxon>
        <taxon>Herpetosiphon</taxon>
    </lineage>
</organism>
<evidence type="ECO:0000313" key="2">
    <source>
        <dbReference type="EMBL" id="KPL90428.1"/>
    </source>
</evidence>
<dbReference type="AlphaFoldDB" id="A0A0P6Y3E7"/>
<evidence type="ECO:0000313" key="3">
    <source>
        <dbReference type="Proteomes" id="UP000050277"/>
    </source>
</evidence>
<dbReference type="RefSeq" id="WP_054533801.1">
    <property type="nucleotide sequence ID" value="NZ_LGKP01000012.1"/>
</dbReference>